<proteinExistence type="predicted"/>
<gene>
    <name evidence="1" type="ORF">ALP16_03042</name>
</gene>
<sequence>MQRLLNGLYARAMTSSLYKRKALMTIQCPSCQSASVMTKDIAKKIGALIGTVGGAAQRVTGAMAGVEVGAIVGIVAGPPGVAVGGIAGAILGGLAGAATGCIAGAKLGEIVDERVLDNYHCLDCGLSFSCRHSA</sequence>
<name>A0A3M5ZPQ8_PSESS</name>
<evidence type="ECO:0008006" key="3">
    <source>
        <dbReference type="Google" id="ProtNLM"/>
    </source>
</evidence>
<accession>A0A3M5ZPQ8</accession>
<dbReference type="Proteomes" id="UP000272703">
    <property type="component" value="Unassembled WGS sequence"/>
</dbReference>
<dbReference type="AlphaFoldDB" id="A0A3M5ZPQ8"/>
<protein>
    <recommendedName>
        <fullName evidence="3">Glycine zipper domain-containing protein</fullName>
    </recommendedName>
</protein>
<organism evidence="1 2">
    <name type="scientific">Pseudomonas savastanoi</name>
    <name type="common">Pseudomonas syringae pv. savastanoi</name>
    <dbReference type="NCBI Taxonomy" id="29438"/>
    <lineage>
        <taxon>Bacteria</taxon>
        <taxon>Pseudomonadati</taxon>
        <taxon>Pseudomonadota</taxon>
        <taxon>Gammaproteobacteria</taxon>
        <taxon>Pseudomonadales</taxon>
        <taxon>Pseudomonadaceae</taxon>
        <taxon>Pseudomonas</taxon>
    </lineage>
</organism>
<comment type="caution">
    <text evidence="1">The sequence shown here is derived from an EMBL/GenBank/DDBJ whole genome shotgun (WGS) entry which is preliminary data.</text>
</comment>
<reference evidence="1 2" key="1">
    <citation type="submission" date="2018-08" db="EMBL/GenBank/DDBJ databases">
        <title>Recombination of ecologically and evolutionarily significant loci maintains genetic cohesion in the Pseudomonas syringae species complex.</title>
        <authorList>
            <person name="Dillon M."/>
            <person name="Thakur S."/>
            <person name="Almeida R.N.D."/>
            <person name="Weir B.S."/>
            <person name="Guttman D.S."/>
        </authorList>
    </citation>
    <scope>NUCLEOTIDE SEQUENCE [LARGE SCALE GENOMIC DNA]</scope>
    <source>
        <strain evidence="1 2">ICMP 11897</strain>
    </source>
</reference>
<evidence type="ECO:0000313" key="1">
    <source>
        <dbReference type="EMBL" id="RMV08434.1"/>
    </source>
</evidence>
<evidence type="ECO:0000313" key="2">
    <source>
        <dbReference type="Proteomes" id="UP000272703"/>
    </source>
</evidence>
<dbReference type="EMBL" id="RBUN01000620">
    <property type="protein sequence ID" value="RMV08434.1"/>
    <property type="molecule type" value="Genomic_DNA"/>
</dbReference>